<dbReference type="GO" id="GO:0017061">
    <property type="term" value="F:S-methyl-5-thioadenosine phosphorylase activity"/>
    <property type="evidence" value="ECO:0007669"/>
    <property type="project" value="UniProtKB-EC"/>
</dbReference>
<evidence type="ECO:0000256" key="4">
    <source>
        <dbReference type="ARBA" id="ARBA00022723"/>
    </source>
</evidence>
<name>A0A1M7SZ51_FERGO</name>
<comment type="catalytic activity">
    <reaction evidence="8">
        <text>adenosine + phosphate = alpha-D-ribose 1-phosphate + adenine</text>
        <dbReference type="Rhea" id="RHEA:27642"/>
        <dbReference type="ChEBI" id="CHEBI:16335"/>
        <dbReference type="ChEBI" id="CHEBI:16708"/>
        <dbReference type="ChEBI" id="CHEBI:43474"/>
        <dbReference type="ChEBI" id="CHEBI:57720"/>
        <dbReference type="EC" id="2.4.2.1"/>
    </reaction>
    <physiologicalReaction direction="left-to-right" evidence="8">
        <dbReference type="Rhea" id="RHEA:27643"/>
    </physiologicalReaction>
</comment>
<dbReference type="OrthoDB" id="4279at2"/>
<dbReference type="AlphaFoldDB" id="A0A1M7SZ51"/>
<dbReference type="Pfam" id="PF02578">
    <property type="entry name" value="Cu-oxidase_4"/>
    <property type="match status" value="1"/>
</dbReference>
<dbReference type="SMR" id="A0A1M7SZ51"/>
<reference evidence="12" key="1">
    <citation type="submission" date="2016-12" db="EMBL/GenBank/DDBJ databases">
        <authorList>
            <person name="Varghese N."/>
            <person name="Submissions S."/>
        </authorList>
    </citation>
    <scope>NUCLEOTIDE SEQUENCE [LARGE SCALE GENOMIC DNA]</scope>
    <source>
        <strain evidence="12">DSM 13020</strain>
    </source>
</reference>
<dbReference type="Gene3D" id="3.60.140.10">
    <property type="entry name" value="CNF1/YfiH-like putative cysteine hydrolases"/>
    <property type="match status" value="1"/>
</dbReference>
<comment type="catalytic activity">
    <reaction evidence="7">
        <text>adenosine + H2O + H(+) = inosine + NH4(+)</text>
        <dbReference type="Rhea" id="RHEA:24408"/>
        <dbReference type="ChEBI" id="CHEBI:15377"/>
        <dbReference type="ChEBI" id="CHEBI:15378"/>
        <dbReference type="ChEBI" id="CHEBI:16335"/>
        <dbReference type="ChEBI" id="CHEBI:17596"/>
        <dbReference type="ChEBI" id="CHEBI:28938"/>
        <dbReference type="EC" id="3.5.4.4"/>
    </reaction>
    <physiologicalReaction direction="left-to-right" evidence="7">
        <dbReference type="Rhea" id="RHEA:24409"/>
    </physiologicalReaction>
</comment>
<evidence type="ECO:0000256" key="7">
    <source>
        <dbReference type="ARBA" id="ARBA00047989"/>
    </source>
</evidence>
<dbReference type="PANTHER" id="PTHR30616">
    <property type="entry name" value="UNCHARACTERIZED PROTEIN YFIH"/>
    <property type="match status" value="1"/>
</dbReference>
<evidence type="ECO:0000256" key="6">
    <source>
        <dbReference type="ARBA" id="ARBA00022833"/>
    </source>
</evidence>
<dbReference type="GO" id="GO:0016787">
    <property type="term" value="F:hydrolase activity"/>
    <property type="evidence" value="ECO:0007669"/>
    <property type="project" value="UniProtKB-KW"/>
</dbReference>
<organism evidence="11 12">
    <name type="scientific">Fervidobacterium gondwanense DSM 13020</name>
    <dbReference type="NCBI Taxonomy" id="1121883"/>
    <lineage>
        <taxon>Bacteria</taxon>
        <taxon>Thermotogati</taxon>
        <taxon>Thermotogota</taxon>
        <taxon>Thermotogae</taxon>
        <taxon>Thermotogales</taxon>
        <taxon>Fervidobacteriaceae</taxon>
        <taxon>Fervidobacterium</taxon>
    </lineage>
</organism>
<dbReference type="Proteomes" id="UP000184207">
    <property type="component" value="Unassembled WGS sequence"/>
</dbReference>
<dbReference type="RefSeq" id="WP_072759768.1">
    <property type="nucleotide sequence ID" value="NZ_FRDJ01000007.1"/>
</dbReference>
<evidence type="ECO:0000313" key="11">
    <source>
        <dbReference type="EMBL" id="SHN63726.1"/>
    </source>
</evidence>
<evidence type="ECO:0000256" key="5">
    <source>
        <dbReference type="ARBA" id="ARBA00022801"/>
    </source>
</evidence>
<keyword evidence="4" id="KW-0479">Metal-binding</keyword>
<comment type="similarity">
    <text evidence="2 10">Belongs to the purine nucleoside phosphorylase YfiH/LACC1 family.</text>
</comment>
<gene>
    <name evidence="11" type="ORF">SAMN02745226_01374</name>
</gene>
<dbReference type="EMBL" id="FRDJ01000007">
    <property type="protein sequence ID" value="SHN63726.1"/>
    <property type="molecule type" value="Genomic_DNA"/>
</dbReference>
<dbReference type="STRING" id="1121883.SAMN02745226_01374"/>
<evidence type="ECO:0000256" key="10">
    <source>
        <dbReference type="RuleBase" id="RU361274"/>
    </source>
</evidence>
<dbReference type="NCBIfam" id="TIGR00726">
    <property type="entry name" value="peptidoglycan editing factor PgeF"/>
    <property type="match status" value="1"/>
</dbReference>
<keyword evidence="3" id="KW-0808">Transferase</keyword>
<evidence type="ECO:0000256" key="2">
    <source>
        <dbReference type="ARBA" id="ARBA00007353"/>
    </source>
</evidence>
<dbReference type="InterPro" id="IPR038371">
    <property type="entry name" value="Cu_polyphenol_OxRdtase_sf"/>
</dbReference>
<evidence type="ECO:0000313" key="12">
    <source>
        <dbReference type="Proteomes" id="UP000184207"/>
    </source>
</evidence>
<dbReference type="InterPro" id="IPR011324">
    <property type="entry name" value="Cytotoxic_necrot_fac-like_cat"/>
</dbReference>
<dbReference type="SUPFAM" id="SSF64438">
    <property type="entry name" value="CNF1/YfiH-like putative cysteine hydrolases"/>
    <property type="match status" value="1"/>
</dbReference>
<keyword evidence="12" id="KW-1185">Reference proteome</keyword>
<proteinExistence type="inferred from homology"/>
<dbReference type="InterPro" id="IPR003730">
    <property type="entry name" value="Cu_polyphenol_OxRdtase"/>
</dbReference>
<protein>
    <recommendedName>
        <fullName evidence="10">Purine nucleoside phosphorylase</fullName>
    </recommendedName>
</protein>
<keyword evidence="6" id="KW-0862">Zinc</keyword>
<evidence type="ECO:0000256" key="1">
    <source>
        <dbReference type="ARBA" id="ARBA00000553"/>
    </source>
</evidence>
<dbReference type="PANTHER" id="PTHR30616:SF2">
    <property type="entry name" value="PURINE NUCLEOSIDE PHOSPHORYLASE LACC1"/>
    <property type="match status" value="1"/>
</dbReference>
<accession>A0A1M7SZ51</accession>
<evidence type="ECO:0000256" key="3">
    <source>
        <dbReference type="ARBA" id="ARBA00022679"/>
    </source>
</evidence>
<evidence type="ECO:0000256" key="8">
    <source>
        <dbReference type="ARBA" id="ARBA00048968"/>
    </source>
</evidence>
<dbReference type="GO" id="GO:0005507">
    <property type="term" value="F:copper ion binding"/>
    <property type="evidence" value="ECO:0007669"/>
    <property type="project" value="TreeGrafter"/>
</dbReference>
<keyword evidence="5" id="KW-0378">Hydrolase</keyword>
<dbReference type="CDD" id="cd16833">
    <property type="entry name" value="YfiH"/>
    <property type="match status" value="1"/>
</dbReference>
<sequence length="267" mass="30714">MKKYLGNYILEDWNGVYILKSPLMSQFPELKHFFTTRKIDKYADSENFGELNMSVSSEDFTRHFEFLAKKLNISTNRCVFSHQVHSKNVKIVTSNDIGEPYWNRKLKDIDGLITTERNLYLVTSYADCMPVVAYDPVRKAVGVAHSGWRGTLQEIAKELILKMNSELGCRPEDIFVTVGPSIGPDSFEVGPEVATEFFMKFGKEVIIEKNDKLHVDLWKALEITLSSVGVKHVEFSNIDTFKHTEYLYSYRKEKTKKRFAAVVGIME</sequence>
<comment type="catalytic activity">
    <reaction evidence="9">
        <text>S-methyl-5'-thioadenosine + phosphate = 5-(methylsulfanyl)-alpha-D-ribose 1-phosphate + adenine</text>
        <dbReference type="Rhea" id="RHEA:11852"/>
        <dbReference type="ChEBI" id="CHEBI:16708"/>
        <dbReference type="ChEBI" id="CHEBI:17509"/>
        <dbReference type="ChEBI" id="CHEBI:43474"/>
        <dbReference type="ChEBI" id="CHEBI:58533"/>
        <dbReference type="EC" id="2.4.2.28"/>
    </reaction>
    <physiologicalReaction direction="left-to-right" evidence="9">
        <dbReference type="Rhea" id="RHEA:11853"/>
    </physiologicalReaction>
</comment>
<comment type="catalytic activity">
    <reaction evidence="1">
        <text>inosine + phosphate = alpha-D-ribose 1-phosphate + hypoxanthine</text>
        <dbReference type="Rhea" id="RHEA:27646"/>
        <dbReference type="ChEBI" id="CHEBI:17368"/>
        <dbReference type="ChEBI" id="CHEBI:17596"/>
        <dbReference type="ChEBI" id="CHEBI:43474"/>
        <dbReference type="ChEBI" id="CHEBI:57720"/>
        <dbReference type="EC" id="2.4.2.1"/>
    </reaction>
    <physiologicalReaction direction="left-to-right" evidence="1">
        <dbReference type="Rhea" id="RHEA:27647"/>
    </physiologicalReaction>
</comment>
<evidence type="ECO:0000256" key="9">
    <source>
        <dbReference type="ARBA" id="ARBA00049893"/>
    </source>
</evidence>